<dbReference type="AlphaFoldDB" id="A0AAJ5BEV4"/>
<evidence type="ECO:0000256" key="1">
    <source>
        <dbReference type="ARBA" id="ARBA00008591"/>
    </source>
</evidence>
<comment type="caution">
    <text evidence="2">The sequence shown here is derived from an EMBL/GenBank/DDBJ whole genome shotgun (WGS) entry which is preliminary data.</text>
</comment>
<name>A0AAJ5BEV4_MYRPR</name>
<dbReference type="SUPFAM" id="SSF109755">
    <property type="entry name" value="PhoU-like"/>
    <property type="match status" value="1"/>
</dbReference>
<sequence length="223" mass="25275">MRPIIIIYKMSLNNIFQFLVPKDKVFYPLFEKAAGKIKKISETLNEAVNAPAKERDQLLKNVEVLKQEIEAIAQTTRVELGKNFITPFDREDIHNLITAVDDIADHLSDAASRMRLYQIDKVTKPLRKLTEANLEACSEVAKGLLILKDNKNFTALAEISKNISRLERKADKVFDKAVADIFENETNAIEIIKYKEVMMALETATDSCKDVANVLETITVKYA</sequence>
<protein>
    <recommendedName>
        <fullName evidence="4">Phosphate transport regulator</fullName>
    </recommendedName>
</protein>
<dbReference type="PANTHER" id="PTHR37298">
    <property type="entry name" value="UPF0111 PROTEIN YKAA"/>
    <property type="match status" value="1"/>
</dbReference>
<gene>
    <name evidence="2" type="ORF">SAMN04488089_11319</name>
</gene>
<organism evidence="2 3">
    <name type="scientific">Myroides profundi</name>
    <dbReference type="NCBI Taxonomy" id="480520"/>
    <lineage>
        <taxon>Bacteria</taxon>
        <taxon>Pseudomonadati</taxon>
        <taxon>Bacteroidota</taxon>
        <taxon>Flavobacteriia</taxon>
        <taxon>Flavobacteriales</taxon>
        <taxon>Flavobacteriaceae</taxon>
        <taxon>Myroides</taxon>
    </lineage>
</organism>
<dbReference type="InterPro" id="IPR052912">
    <property type="entry name" value="UPF0111_domain"/>
</dbReference>
<comment type="similarity">
    <text evidence="1">Belongs to the UPF0111 family.</text>
</comment>
<dbReference type="Gene3D" id="1.20.58.220">
    <property type="entry name" value="Phosphate transport system protein phou homolog 2, domain 2"/>
    <property type="match status" value="1"/>
</dbReference>
<dbReference type="PANTHER" id="PTHR37298:SF1">
    <property type="entry name" value="UPF0111 PROTEIN YKAA"/>
    <property type="match status" value="1"/>
</dbReference>
<evidence type="ECO:0000313" key="3">
    <source>
        <dbReference type="Proteomes" id="UP000183496"/>
    </source>
</evidence>
<dbReference type="InterPro" id="IPR038078">
    <property type="entry name" value="PhoU-like_sf"/>
</dbReference>
<proteinExistence type="inferred from homology"/>
<dbReference type="Proteomes" id="UP000183496">
    <property type="component" value="Unassembled WGS sequence"/>
</dbReference>
<keyword evidence="3" id="KW-1185">Reference proteome</keyword>
<evidence type="ECO:0000313" key="2">
    <source>
        <dbReference type="EMBL" id="SER31532.1"/>
    </source>
</evidence>
<reference evidence="2 3" key="1">
    <citation type="submission" date="2016-10" db="EMBL/GenBank/DDBJ databases">
        <authorList>
            <person name="Varghese N."/>
            <person name="Submissions S."/>
        </authorList>
    </citation>
    <scope>NUCLEOTIDE SEQUENCE [LARGE SCALE GENOMIC DNA]</scope>
    <source>
        <strain evidence="3">DSM 19823 / KCTC 23066 / CCTCC M 208030 / D25</strain>
    </source>
</reference>
<dbReference type="EMBL" id="FOFY01000013">
    <property type="protein sequence ID" value="SER31532.1"/>
    <property type="molecule type" value="Genomic_DNA"/>
</dbReference>
<evidence type="ECO:0008006" key="4">
    <source>
        <dbReference type="Google" id="ProtNLM"/>
    </source>
</evidence>
<dbReference type="Pfam" id="PF01865">
    <property type="entry name" value="PhoU_div"/>
    <property type="match status" value="1"/>
</dbReference>
<dbReference type="InterPro" id="IPR018445">
    <property type="entry name" value="Put_Phosphate_transp_reg"/>
</dbReference>
<accession>A0AAJ5BEV4</accession>